<dbReference type="OrthoDB" id="10030083at2759"/>
<feature type="transmembrane region" description="Helical" evidence="6">
    <location>
        <begin position="71"/>
        <end position="91"/>
    </location>
</feature>
<dbReference type="InterPro" id="IPR043216">
    <property type="entry name" value="PAP-like"/>
</dbReference>
<dbReference type="InterPro" id="IPR000326">
    <property type="entry name" value="PAP2/HPO"/>
</dbReference>
<evidence type="ECO:0000256" key="3">
    <source>
        <dbReference type="ARBA" id="ARBA00022692"/>
    </source>
</evidence>
<keyword evidence="3 6" id="KW-0812">Transmembrane</keyword>
<dbReference type="GO" id="GO:0008195">
    <property type="term" value="F:phosphatidate phosphatase activity"/>
    <property type="evidence" value="ECO:0007669"/>
    <property type="project" value="TreeGrafter"/>
</dbReference>
<dbReference type="Gene3D" id="1.20.144.10">
    <property type="entry name" value="Phosphatidic acid phosphatase type 2/haloperoxidase"/>
    <property type="match status" value="1"/>
</dbReference>
<reference evidence="8" key="2">
    <citation type="submission" date="2019-06" db="EMBL/GenBank/DDBJ databases">
        <title>Genomics analysis of Aphanomyces spp. identifies a new class of oomycete effector associated with host adaptation.</title>
        <authorList>
            <person name="Gaulin E."/>
        </authorList>
    </citation>
    <scope>NUCLEOTIDE SEQUENCE</scope>
    <source>
        <strain evidence="8">CBS 578.67</strain>
    </source>
</reference>
<evidence type="ECO:0000256" key="4">
    <source>
        <dbReference type="ARBA" id="ARBA00022989"/>
    </source>
</evidence>
<dbReference type="GO" id="GO:0016020">
    <property type="term" value="C:membrane"/>
    <property type="evidence" value="ECO:0007669"/>
    <property type="project" value="UniProtKB-SubCell"/>
</dbReference>
<reference evidence="9 10" key="1">
    <citation type="submission" date="2019-03" db="EMBL/GenBank/DDBJ databases">
        <authorList>
            <person name="Gaulin E."/>
            <person name="Dumas B."/>
        </authorList>
    </citation>
    <scope>NUCLEOTIDE SEQUENCE [LARGE SCALE GENOMIC DNA]</scope>
    <source>
        <strain evidence="9">CBS 568.67</strain>
    </source>
</reference>
<evidence type="ECO:0000259" key="7">
    <source>
        <dbReference type="SMART" id="SM00014"/>
    </source>
</evidence>
<evidence type="ECO:0000313" key="9">
    <source>
        <dbReference type="EMBL" id="VFU01903.1"/>
    </source>
</evidence>
<dbReference type="Proteomes" id="UP000332933">
    <property type="component" value="Unassembled WGS sequence"/>
</dbReference>
<name>A0A485LXD6_9STRA</name>
<feature type="transmembrane region" description="Helical" evidence="6">
    <location>
        <begin position="232"/>
        <end position="250"/>
    </location>
</feature>
<evidence type="ECO:0000256" key="5">
    <source>
        <dbReference type="ARBA" id="ARBA00023136"/>
    </source>
</evidence>
<organism evidence="9 10">
    <name type="scientific">Aphanomyces stellatus</name>
    <dbReference type="NCBI Taxonomy" id="120398"/>
    <lineage>
        <taxon>Eukaryota</taxon>
        <taxon>Sar</taxon>
        <taxon>Stramenopiles</taxon>
        <taxon>Oomycota</taxon>
        <taxon>Saprolegniomycetes</taxon>
        <taxon>Saprolegniales</taxon>
        <taxon>Verrucalvaceae</taxon>
        <taxon>Aphanomyces</taxon>
    </lineage>
</organism>
<evidence type="ECO:0000256" key="6">
    <source>
        <dbReference type="SAM" id="Phobius"/>
    </source>
</evidence>
<dbReference type="SUPFAM" id="SSF48317">
    <property type="entry name" value="Acid phosphatase/Vanadium-dependent haloperoxidase"/>
    <property type="match status" value="1"/>
</dbReference>
<dbReference type="EMBL" id="CAADRA010007537">
    <property type="protein sequence ID" value="VFU01903.1"/>
    <property type="molecule type" value="Genomic_DNA"/>
</dbReference>
<keyword evidence="10" id="KW-1185">Reference proteome</keyword>
<dbReference type="SMART" id="SM00014">
    <property type="entry name" value="acidPPc"/>
    <property type="match status" value="1"/>
</dbReference>
<feature type="domain" description="Phosphatidic acid phosphatase type 2/haloperoxidase" evidence="7">
    <location>
        <begin position="106"/>
        <end position="248"/>
    </location>
</feature>
<dbReference type="InterPro" id="IPR036938">
    <property type="entry name" value="PAP2/HPO_sf"/>
</dbReference>
<dbReference type="EMBL" id="VJMH01007511">
    <property type="protein sequence ID" value="KAF0682640.1"/>
    <property type="molecule type" value="Genomic_DNA"/>
</dbReference>
<dbReference type="GO" id="GO:0006644">
    <property type="term" value="P:phospholipid metabolic process"/>
    <property type="evidence" value="ECO:0007669"/>
    <property type="project" value="InterPro"/>
</dbReference>
<dbReference type="PANTHER" id="PTHR10165:SF35">
    <property type="entry name" value="RE23632P"/>
    <property type="match status" value="1"/>
</dbReference>
<keyword evidence="5 6" id="KW-0472">Membrane</keyword>
<accession>A0A485LXD6</accession>
<proteinExistence type="inferred from homology"/>
<evidence type="ECO:0000313" key="8">
    <source>
        <dbReference type="EMBL" id="KAF0682640.1"/>
    </source>
</evidence>
<comment type="similarity">
    <text evidence="2">Belongs to the PA-phosphatase related phosphoesterase family.</text>
</comment>
<dbReference type="Pfam" id="PF01569">
    <property type="entry name" value="PAP2"/>
    <property type="match status" value="1"/>
</dbReference>
<dbReference type="PANTHER" id="PTHR10165">
    <property type="entry name" value="LIPID PHOSPHATE PHOSPHATASE"/>
    <property type="match status" value="1"/>
</dbReference>
<evidence type="ECO:0000256" key="1">
    <source>
        <dbReference type="ARBA" id="ARBA00004141"/>
    </source>
</evidence>
<keyword evidence="4 6" id="KW-1133">Transmembrane helix</keyword>
<comment type="subcellular location">
    <subcellularLocation>
        <location evidence="1">Membrane</location>
        <topology evidence="1">Multi-pass membrane protein</topology>
    </subcellularLocation>
</comment>
<protein>
    <submittedName>
        <fullName evidence="9">Aste57867_25277 protein</fullName>
    </submittedName>
</protein>
<dbReference type="AlphaFoldDB" id="A0A485LXD6"/>
<dbReference type="GO" id="GO:0046839">
    <property type="term" value="P:phospholipid dephosphorylation"/>
    <property type="evidence" value="ECO:0007669"/>
    <property type="project" value="TreeGrafter"/>
</dbReference>
<feature type="transmembrane region" description="Helical" evidence="6">
    <location>
        <begin position="168"/>
        <end position="186"/>
    </location>
</feature>
<feature type="transmembrane region" description="Helical" evidence="6">
    <location>
        <begin position="198"/>
        <end position="220"/>
    </location>
</feature>
<evidence type="ECO:0000313" key="10">
    <source>
        <dbReference type="Proteomes" id="UP000332933"/>
    </source>
</evidence>
<evidence type="ECO:0000256" key="2">
    <source>
        <dbReference type="ARBA" id="ARBA00008816"/>
    </source>
</evidence>
<gene>
    <name evidence="9" type="primary">Aste57867_25277</name>
    <name evidence="8" type="ORF">As57867_025199</name>
    <name evidence="9" type="ORF">ASTE57867_25277</name>
</gene>
<sequence>MSAAPTFADKLRQLRAWEFLVSFVVIGGVFALTFNQLHIRPIPRIVVQVDSTTTIYARDPSIDLKKGAEQVPMWVAIVIYYTVPPLVHLLLQWRRPILHDSRDFFLTLTQSTALTQLVTNIAKSLAGRFRPSFYDMCGWDMTVVWNGVDNLCRNASGEAEARKSFPSGHSSGAFSTLFLLTLYLVGRNKLMTKSVPRGAIEAVLFFVALVPTILALWIAITRSQDNWHHYSDILAGSVIGAVSALCAYSFNYGSMFDYKTAGVPWETLDECKTKLPSRSEDFGDAQPVPK</sequence>
<feature type="transmembrane region" description="Helical" evidence="6">
    <location>
        <begin position="16"/>
        <end position="34"/>
    </location>
</feature>